<dbReference type="SUPFAM" id="SSF49842">
    <property type="entry name" value="TNF-like"/>
    <property type="match status" value="1"/>
</dbReference>
<proteinExistence type="predicted"/>
<accession>A0A4W5QI18</accession>
<dbReference type="InterPro" id="IPR008983">
    <property type="entry name" value="Tumour_necrosis_fac-like_dom"/>
</dbReference>
<keyword evidence="3" id="KW-1185">Reference proteome</keyword>
<dbReference type="Proteomes" id="UP000314982">
    <property type="component" value="Unassembled WGS sequence"/>
</dbReference>
<dbReference type="STRING" id="62062.ENSHHUP00000075737"/>
<feature type="compositionally biased region" description="Basic and acidic residues" evidence="1">
    <location>
        <begin position="1"/>
        <end position="10"/>
    </location>
</feature>
<reference evidence="2" key="3">
    <citation type="submission" date="2025-09" db="UniProtKB">
        <authorList>
            <consortium name="Ensembl"/>
        </authorList>
    </citation>
    <scope>IDENTIFICATION</scope>
</reference>
<evidence type="ECO:0000256" key="1">
    <source>
        <dbReference type="SAM" id="MobiDB-lite"/>
    </source>
</evidence>
<reference evidence="2" key="2">
    <citation type="submission" date="2025-08" db="UniProtKB">
        <authorList>
            <consortium name="Ensembl"/>
        </authorList>
    </citation>
    <scope>IDENTIFICATION</scope>
</reference>
<evidence type="ECO:0000313" key="2">
    <source>
        <dbReference type="Ensembl" id="ENSHHUP00000075737.1"/>
    </source>
</evidence>
<dbReference type="Gene3D" id="2.60.120.40">
    <property type="match status" value="1"/>
</dbReference>
<organism evidence="2 3">
    <name type="scientific">Hucho hucho</name>
    <name type="common">huchen</name>
    <dbReference type="NCBI Taxonomy" id="62062"/>
    <lineage>
        <taxon>Eukaryota</taxon>
        <taxon>Metazoa</taxon>
        <taxon>Chordata</taxon>
        <taxon>Craniata</taxon>
        <taxon>Vertebrata</taxon>
        <taxon>Euteleostomi</taxon>
        <taxon>Actinopterygii</taxon>
        <taxon>Neopterygii</taxon>
        <taxon>Teleostei</taxon>
        <taxon>Protacanthopterygii</taxon>
        <taxon>Salmoniformes</taxon>
        <taxon>Salmonidae</taxon>
        <taxon>Salmoninae</taxon>
        <taxon>Hucho</taxon>
    </lineage>
</organism>
<dbReference type="AlphaFoldDB" id="A0A4W5QI18"/>
<evidence type="ECO:0000313" key="3">
    <source>
        <dbReference type="Proteomes" id="UP000314982"/>
    </source>
</evidence>
<feature type="compositionally biased region" description="Low complexity" evidence="1">
    <location>
        <begin position="11"/>
        <end position="21"/>
    </location>
</feature>
<feature type="region of interest" description="Disordered" evidence="1">
    <location>
        <begin position="1"/>
        <end position="22"/>
    </location>
</feature>
<reference evidence="3" key="1">
    <citation type="submission" date="2018-06" db="EMBL/GenBank/DDBJ databases">
        <title>Genome assembly of Danube salmon.</title>
        <authorList>
            <person name="Macqueen D.J."/>
            <person name="Gundappa M.K."/>
        </authorList>
    </citation>
    <scope>NUCLEOTIDE SEQUENCE [LARGE SCALE GENOMIC DNA]</scope>
</reference>
<dbReference type="Ensembl" id="ENSHHUT00000078211.1">
    <property type="protein sequence ID" value="ENSHHUP00000075737.1"/>
    <property type="gene ID" value="ENSHHUG00000044342.1"/>
</dbReference>
<protein>
    <submittedName>
        <fullName evidence="2">Uncharacterized protein</fullName>
    </submittedName>
</protein>
<sequence length="232" mass="26443">RRGVESRGTDATETTNEQTTTPDIWTEMKELRDMVHNLGTIVVEQREKLRNMEVRLTTNEAESQRPAVYNDLRKDSTSESQVRELSRAAAVISFYRFLSCVPVMPKVAFSAGLSHNGPVGPFNSVTTLVYTTILKRVCKMFLSSAPGNSTPPVRGVYYLRFTAMNNFSIAFRKYSHPYTFSTSCCVTHISNAFTLELMKGLYTVYMRNPTLWKLWDSYENHNPFSGFLLFTV</sequence>
<dbReference type="GeneTree" id="ENSGT01060000251227"/>
<name>A0A4W5QI18_9TELE</name>